<dbReference type="SUPFAM" id="SSF48179">
    <property type="entry name" value="6-phosphogluconate dehydrogenase C-terminal domain-like"/>
    <property type="match status" value="1"/>
</dbReference>
<evidence type="ECO:0000256" key="15">
    <source>
        <dbReference type="PIRSR" id="PIRSR000114-2"/>
    </source>
</evidence>
<evidence type="ECO:0000256" key="8">
    <source>
        <dbReference type="ARBA" id="ARBA00023264"/>
    </source>
</evidence>
<dbReference type="EC" id="1.1.1.94" evidence="10 13"/>
<comment type="subcellular location">
    <subcellularLocation>
        <location evidence="13">Cytoplasm</location>
    </subcellularLocation>
</comment>
<dbReference type="RefSeq" id="WP_151149177.1">
    <property type="nucleotide sequence ID" value="NZ_WAIE01000001.1"/>
</dbReference>
<dbReference type="Gene3D" id="1.10.1040.10">
    <property type="entry name" value="N-(1-d-carboxylethyl)-l-norvaline Dehydrogenase, domain 2"/>
    <property type="match status" value="1"/>
</dbReference>
<dbReference type="InterPro" id="IPR008927">
    <property type="entry name" value="6-PGluconate_DH-like_C_sf"/>
</dbReference>
<evidence type="ECO:0000256" key="13">
    <source>
        <dbReference type="HAMAP-Rule" id="MF_00394"/>
    </source>
</evidence>
<feature type="binding site" evidence="13">
    <location>
        <position position="105"/>
    </location>
    <ligand>
        <name>NADPH</name>
        <dbReference type="ChEBI" id="CHEBI:57783"/>
    </ligand>
</feature>
<dbReference type="Pfam" id="PF01210">
    <property type="entry name" value="NAD_Gly3P_dh_N"/>
    <property type="match status" value="1"/>
</dbReference>
<comment type="caution">
    <text evidence="20">The sequence shown here is derived from an EMBL/GenBank/DDBJ whole genome shotgun (WGS) entry which is preliminary data.</text>
</comment>
<dbReference type="InterPro" id="IPR006109">
    <property type="entry name" value="G3P_DH_NAD-dep_C"/>
</dbReference>
<dbReference type="HAMAP" id="MF_00394">
    <property type="entry name" value="NAD_Glyc3P_dehydrog"/>
    <property type="match status" value="1"/>
</dbReference>
<feature type="domain" description="Glycerol-3-phosphate dehydrogenase NAD-dependent C-terminal" evidence="19">
    <location>
        <begin position="179"/>
        <end position="319"/>
    </location>
</feature>
<gene>
    <name evidence="13" type="primary">gpsA</name>
    <name evidence="20" type="ORF">F8A88_01495</name>
</gene>
<evidence type="ECO:0000256" key="14">
    <source>
        <dbReference type="PIRSR" id="PIRSR000114-1"/>
    </source>
</evidence>
<dbReference type="PIRSF" id="PIRSF000114">
    <property type="entry name" value="Glycerol-3-P_dh"/>
    <property type="match status" value="1"/>
</dbReference>
<dbReference type="SUPFAM" id="SSF51735">
    <property type="entry name" value="NAD(P)-binding Rossmann-fold domains"/>
    <property type="match status" value="1"/>
</dbReference>
<feature type="binding site" evidence="13">
    <location>
        <position position="190"/>
    </location>
    <ligand>
        <name>sn-glycerol 3-phosphate</name>
        <dbReference type="ChEBI" id="CHEBI:57597"/>
    </ligand>
</feature>
<comment type="caution">
    <text evidence="13">Lacks conserved residue(s) required for the propagation of feature annotation.</text>
</comment>
<evidence type="ECO:0000256" key="5">
    <source>
        <dbReference type="ARBA" id="ARBA00023027"/>
    </source>
</evidence>
<dbReference type="GO" id="GO:0047952">
    <property type="term" value="F:glycerol-3-phosphate dehydrogenase [NAD(P)+] activity"/>
    <property type="evidence" value="ECO:0007669"/>
    <property type="project" value="UniProtKB-UniRule"/>
</dbReference>
<evidence type="ECO:0000313" key="21">
    <source>
        <dbReference type="Proteomes" id="UP000438699"/>
    </source>
</evidence>
<proteinExistence type="inferred from homology"/>
<evidence type="ECO:0000256" key="7">
    <source>
        <dbReference type="ARBA" id="ARBA00023209"/>
    </source>
</evidence>
<dbReference type="GO" id="GO:0046168">
    <property type="term" value="P:glycerol-3-phosphate catabolic process"/>
    <property type="evidence" value="ECO:0007669"/>
    <property type="project" value="InterPro"/>
</dbReference>
<dbReference type="FunFam" id="1.10.1040.10:FF:000001">
    <property type="entry name" value="Glycerol-3-phosphate dehydrogenase [NAD(P)+]"/>
    <property type="match status" value="1"/>
</dbReference>
<keyword evidence="6 13" id="KW-0443">Lipid metabolism</keyword>
<evidence type="ECO:0000259" key="18">
    <source>
        <dbReference type="Pfam" id="PF01210"/>
    </source>
</evidence>
<keyword evidence="21" id="KW-1185">Reference proteome</keyword>
<feature type="binding site" evidence="13">
    <location>
        <position position="278"/>
    </location>
    <ligand>
        <name>NADPH</name>
        <dbReference type="ChEBI" id="CHEBI:57783"/>
    </ligand>
</feature>
<dbReference type="GO" id="GO:0005975">
    <property type="term" value="P:carbohydrate metabolic process"/>
    <property type="evidence" value="ECO:0007669"/>
    <property type="project" value="InterPro"/>
</dbReference>
<keyword evidence="13" id="KW-0963">Cytoplasm</keyword>
<evidence type="ECO:0000256" key="12">
    <source>
        <dbReference type="ARBA" id="ARBA00080511"/>
    </source>
</evidence>
<feature type="binding site" evidence="13">
    <location>
        <position position="253"/>
    </location>
    <ligand>
        <name>sn-glycerol 3-phosphate</name>
        <dbReference type="ChEBI" id="CHEBI:57597"/>
    </ligand>
</feature>
<reference evidence="20 21" key="1">
    <citation type="journal article" date="2017" name="Int. J. Syst. Evol. Microbiol.">
        <title>Desulfovibrio senegalensis sp. nov., a mesophilic sulfate reducer isolated from marine sediment.</title>
        <authorList>
            <person name="Thioye A."/>
            <person name="Gam Z.B.A."/>
            <person name="Mbengue M."/>
            <person name="Cayol J.L."/>
            <person name="Joseph-Bartoli M."/>
            <person name="Toure-Kane C."/>
            <person name="Labat M."/>
        </authorList>
    </citation>
    <scope>NUCLEOTIDE SEQUENCE [LARGE SCALE GENOMIC DNA]</scope>
    <source>
        <strain evidence="20 21">DSM 101509</strain>
    </source>
</reference>
<dbReference type="OrthoDB" id="9812273at2"/>
<dbReference type="AlphaFoldDB" id="A0A6N6N508"/>
<accession>A0A6N6N508</accession>
<dbReference type="NCBIfam" id="NF000940">
    <property type="entry name" value="PRK00094.1-2"/>
    <property type="match status" value="1"/>
</dbReference>
<comment type="similarity">
    <text evidence="1 13 17">Belongs to the NAD-dependent glycerol-3-phosphate dehydrogenase family.</text>
</comment>
<comment type="pathway">
    <text evidence="13">Membrane lipid metabolism; glycerophospholipid metabolism.</text>
</comment>
<protein>
    <recommendedName>
        <fullName evidence="11 13">Glycerol-3-phosphate dehydrogenase [NAD(P)+]</fullName>
        <ecNumber evidence="10 13">1.1.1.94</ecNumber>
    </recommendedName>
    <alternativeName>
        <fullName evidence="13">NAD(P)(+)-dependent glycerol-3-phosphate dehydrogenase</fullName>
    </alternativeName>
    <alternativeName>
        <fullName evidence="12 13">NAD(P)H-dependent dihydroxyacetone-phosphate reductase</fullName>
    </alternativeName>
</protein>
<dbReference type="EMBL" id="WAIE01000001">
    <property type="protein sequence ID" value="KAB1442973.1"/>
    <property type="molecule type" value="Genomic_DNA"/>
</dbReference>
<feature type="binding site" evidence="16">
    <location>
        <position position="139"/>
    </location>
    <ligand>
        <name>NAD(+)</name>
        <dbReference type="ChEBI" id="CHEBI:57540"/>
    </ligand>
</feature>
<feature type="binding site" evidence="16">
    <location>
        <position position="82"/>
    </location>
    <ligand>
        <name>NAD(+)</name>
        <dbReference type="ChEBI" id="CHEBI:57540"/>
    </ligand>
</feature>
<comment type="function">
    <text evidence="13">Catalyzes the reduction of the glycolytic intermediate dihydroxyacetone phosphate (DHAP) to sn-glycerol 3-phosphate (G3P), the key precursor for phospholipid synthesis.</text>
</comment>
<evidence type="ECO:0000256" key="16">
    <source>
        <dbReference type="PIRSR" id="PIRSR000114-3"/>
    </source>
</evidence>
<dbReference type="InterPro" id="IPR036291">
    <property type="entry name" value="NAD(P)-bd_dom_sf"/>
</dbReference>
<evidence type="ECO:0000256" key="11">
    <source>
        <dbReference type="ARBA" id="ARBA00069372"/>
    </source>
</evidence>
<name>A0A6N6N508_9BACT</name>
<feature type="active site" description="Proton acceptor" evidence="13 14">
    <location>
        <position position="190"/>
    </location>
</feature>
<evidence type="ECO:0000256" key="17">
    <source>
        <dbReference type="RuleBase" id="RU000437"/>
    </source>
</evidence>
<feature type="binding site" evidence="16">
    <location>
        <begin position="7"/>
        <end position="12"/>
    </location>
    <ligand>
        <name>NAD(+)</name>
        <dbReference type="ChEBI" id="CHEBI:57540"/>
    </ligand>
</feature>
<feature type="binding site" evidence="16">
    <location>
        <position position="254"/>
    </location>
    <ligand>
        <name>NAD(+)</name>
        <dbReference type="ChEBI" id="CHEBI:57540"/>
    </ligand>
</feature>
<keyword evidence="13" id="KW-0547">Nucleotide-binding</keyword>
<dbReference type="Proteomes" id="UP000438699">
    <property type="component" value="Unassembled WGS sequence"/>
</dbReference>
<feature type="binding site" evidence="13">
    <location>
        <position position="254"/>
    </location>
    <ligand>
        <name>sn-glycerol 3-phosphate</name>
        <dbReference type="ChEBI" id="CHEBI:57597"/>
    </ligand>
</feature>
<keyword evidence="8 13" id="KW-1208">Phospholipid metabolism</keyword>
<feature type="binding site" evidence="13">
    <location>
        <position position="139"/>
    </location>
    <ligand>
        <name>NADPH</name>
        <dbReference type="ChEBI" id="CHEBI:57783"/>
    </ligand>
</feature>
<evidence type="ECO:0000256" key="1">
    <source>
        <dbReference type="ARBA" id="ARBA00011009"/>
    </source>
</evidence>
<keyword evidence="4 13" id="KW-0560">Oxidoreductase</keyword>
<feature type="binding site" evidence="13">
    <location>
        <position position="254"/>
    </location>
    <ligand>
        <name>NADPH</name>
        <dbReference type="ChEBI" id="CHEBI:57783"/>
    </ligand>
</feature>
<dbReference type="Pfam" id="PF07479">
    <property type="entry name" value="NAD_Gly3P_dh_C"/>
    <property type="match status" value="1"/>
</dbReference>
<dbReference type="PANTHER" id="PTHR11728:SF1">
    <property type="entry name" value="GLYCEROL-3-PHOSPHATE DEHYDROGENASE [NAD(+)] 2, CHLOROPLASTIC"/>
    <property type="match status" value="1"/>
</dbReference>
<keyword evidence="7 13" id="KW-0594">Phospholipid biosynthesis</keyword>
<dbReference type="FunFam" id="3.40.50.720:FF:000019">
    <property type="entry name" value="Glycerol-3-phosphate dehydrogenase [NAD(P)+]"/>
    <property type="match status" value="1"/>
</dbReference>
<feature type="binding site" evidence="13">
    <location>
        <position position="11"/>
    </location>
    <ligand>
        <name>NADPH</name>
        <dbReference type="ChEBI" id="CHEBI:57783"/>
    </ligand>
</feature>
<evidence type="ECO:0000256" key="10">
    <source>
        <dbReference type="ARBA" id="ARBA00066687"/>
    </source>
</evidence>
<evidence type="ECO:0000256" key="3">
    <source>
        <dbReference type="ARBA" id="ARBA00022857"/>
    </source>
</evidence>
<sequence>MKIAVLGAGAWGTALASMLAGAGRDTVLWAREPEVVDDIRTSGENRTFLPGVALSDALAVTSDPQEAFAGAGVFLVVIPSQFLRASLAGFRELMGENPVVVCASKGIELDTLSPMSVVVEDALRGAGPRYAVLSGPSFAAEVARSMPTSVSLGCADPELGRELRELFSNSFFRVYSTTDYRGVELGGAMKNVMAIATGIADGLEFGLDARAALITRGLAEMSRLGQAMGADAKTFMGLSGMGDLVLTCTGDLSRNRQVGLKLGRGMSLEAITGEMKAVAEGVKTTKSLYDLSRAKGVELPITEQVYKIIYEGKEPGQAVKELMGRELKEE</sequence>
<dbReference type="PANTHER" id="PTHR11728">
    <property type="entry name" value="GLYCEROL-3-PHOSPHATE DEHYDROGENASE"/>
    <property type="match status" value="1"/>
</dbReference>
<feature type="binding site" evidence="15">
    <location>
        <position position="105"/>
    </location>
    <ligand>
        <name>substrate</name>
    </ligand>
</feature>
<keyword evidence="2 13" id="KW-0444">Lipid biosynthesis</keyword>
<comment type="catalytic activity">
    <reaction evidence="13">
        <text>sn-glycerol 3-phosphate + NAD(+) = dihydroxyacetone phosphate + NADH + H(+)</text>
        <dbReference type="Rhea" id="RHEA:11092"/>
        <dbReference type="ChEBI" id="CHEBI:15378"/>
        <dbReference type="ChEBI" id="CHEBI:57540"/>
        <dbReference type="ChEBI" id="CHEBI:57597"/>
        <dbReference type="ChEBI" id="CHEBI:57642"/>
        <dbReference type="ChEBI" id="CHEBI:57945"/>
        <dbReference type="EC" id="1.1.1.94"/>
    </reaction>
</comment>
<keyword evidence="3 13" id="KW-0521">NADP</keyword>
<feature type="binding site" evidence="13">
    <location>
        <position position="137"/>
    </location>
    <ligand>
        <name>sn-glycerol 3-phosphate</name>
        <dbReference type="ChEBI" id="CHEBI:57597"/>
    </ligand>
</feature>
<feature type="binding site" evidence="13">
    <location>
        <position position="105"/>
    </location>
    <ligand>
        <name>sn-glycerol 3-phosphate</name>
        <dbReference type="ChEBI" id="CHEBI:57597"/>
    </ligand>
</feature>
<dbReference type="GO" id="GO:0046167">
    <property type="term" value="P:glycerol-3-phosphate biosynthetic process"/>
    <property type="evidence" value="ECO:0007669"/>
    <property type="project" value="UniProtKB-UniRule"/>
</dbReference>
<evidence type="ECO:0000256" key="4">
    <source>
        <dbReference type="ARBA" id="ARBA00023002"/>
    </source>
</evidence>
<dbReference type="GO" id="GO:0006650">
    <property type="term" value="P:glycerophospholipid metabolic process"/>
    <property type="evidence" value="ECO:0007669"/>
    <property type="project" value="UniProtKB-UniRule"/>
</dbReference>
<feature type="binding site" evidence="13">
    <location>
        <position position="135"/>
    </location>
    <ligand>
        <name>sn-glycerol 3-phosphate</name>
        <dbReference type="ChEBI" id="CHEBI:57597"/>
    </ligand>
</feature>
<evidence type="ECO:0000256" key="9">
    <source>
        <dbReference type="ARBA" id="ARBA00052716"/>
    </source>
</evidence>
<dbReference type="UniPathway" id="UPA00940"/>
<evidence type="ECO:0000313" key="20">
    <source>
        <dbReference type="EMBL" id="KAB1442973.1"/>
    </source>
</evidence>
<organism evidence="20 21">
    <name type="scientific">Pseudodesulfovibrio senegalensis</name>
    <dbReference type="NCBI Taxonomy" id="1721087"/>
    <lineage>
        <taxon>Bacteria</taxon>
        <taxon>Pseudomonadati</taxon>
        <taxon>Thermodesulfobacteriota</taxon>
        <taxon>Desulfovibrionia</taxon>
        <taxon>Desulfovibrionales</taxon>
        <taxon>Desulfovibrionaceae</taxon>
    </lineage>
</organism>
<dbReference type="GO" id="GO:0008654">
    <property type="term" value="P:phospholipid biosynthetic process"/>
    <property type="evidence" value="ECO:0007669"/>
    <property type="project" value="UniProtKB-KW"/>
</dbReference>
<evidence type="ECO:0000259" key="19">
    <source>
        <dbReference type="Pfam" id="PF07479"/>
    </source>
</evidence>
<dbReference type="Gene3D" id="3.40.50.720">
    <property type="entry name" value="NAD(P)-binding Rossmann-like Domain"/>
    <property type="match status" value="1"/>
</dbReference>
<dbReference type="InterPro" id="IPR011128">
    <property type="entry name" value="G3P_DH_NAD-dep_N"/>
</dbReference>
<evidence type="ECO:0000256" key="2">
    <source>
        <dbReference type="ARBA" id="ARBA00022516"/>
    </source>
</evidence>
<comment type="catalytic activity">
    <reaction evidence="9">
        <text>sn-glycerol 3-phosphate + NADP(+) = dihydroxyacetone phosphate + NADPH + H(+)</text>
        <dbReference type="Rhea" id="RHEA:11096"/>
        <dbReference type="ChEBI" id="CHEBI:15378"/>
        <dbReference type="ChEBI" id="CHEBI:57597"/>
        <dbReference type="ChEBI" id="CHEBI:57642"/>
        <dbReference type="ChEBI" id="CHEBI:57783"/>
        <dbReference type="ChEBI" id="CHEBI:58349"/>
        <dbReference type="EC" id="1.1.1.94"/>
    </reaction>
    <physiologicalReaction direction="right-to-left" evidence="9">
        <dbReference type="Rhea" id="RHEA:11098"/>
    </physiologicalReaction>
</comment>
<feature type="binding site" evidence="13">
    <location>
        <position position="255"/>
    </location>
    <ligand>
        <name>sn-glycerol 3-phosphate</name>
        <dbReference type="ChEBI" id="CHEBI:57597"/>
    </ligand>
</feature>
<feature type="domain" description="Glycerol-3-phosphate dehydrogenase NAD-dependent N-terminal" evidence="18">
    <location>
        <begin position="2"/>
        <end position="158"/>
    </location>
</feature>
<dbReference type="InterPro" id="IPR006168">
    <property type="entry name" value="G3P_DH_NAD-dep"/>
</dbReference>
<keyword evidence="5 13" id="KW-0520">NAD</keyword>
<dbReference type="NCBIfam" id="NF000942">
    <property type="entry name" value="PRK00094.1-4"/>
    <property type="match status" value="1"/>
</dbReference>
<dbReference type="GO" id="GO:0005829">
    <property type="term" value="C:cytosol"/>
    <property type="evidence" value="ECO:0007669"/>
    <property type="project" value="TreeGrafter"/>
</dbReference>
<dbReference type="PRINTS" id="PR00077">
    <property type="entry name" value="GPDHDRGNASE"/>
</dbReference>
<feature type="binding site" evidence="13">
    <location>
        <position position="31"/>
    </location>
    <ligand>
        <name>NADPH</name>
        <dbReference type="ChEBI" id="CHEBI:57783"/>
    </ligand>
</feature>
<evidence type="ECO:0000256" key="6">
    <source>
        <dbReference type="ARBA" id="ARBA00023098"/>
    </source>
</evidence>
<feature type="binding site" evidence="15">
    <location>
        <begin position="254"/>
        <end position="255"/>
    </location>
    <ligand>
        <name>substrate</name>
    </ligand>
</feature>
<feature type="binding site" evidence="13">
    <location>
        <position position="243"/>
    </location>
    <ligand>
        <name>sn-glycerol 3-phosphate</name>
        <dbReference type="ChEBI" id="CHEBI:57597"/>
    </ligand>
</feature>
<dbReference type="PROSITE" id="PS00957">
    <property type="entry name" value="NAD_G3PDH"/>
    <property type="match status" value="1"/>
</dbReference>
<dbReference type="GO" id="GO:0051287">
    <property type="term" value="F:NAD binding"/>
    <property type="evidence" value="ECO:0007669"/>
    <property type="project" value="InterPro"/>
</dbReference>
<dbReference type="InterPro" id="IPR013328">
    <property type="entry name" value="6PGD_dom2"/>
</dbReference>
<feature type="binding site" evidence="13">
    <location>
        <position position="280"/>
    </location>
    <ligand>
        <name>NADPH</name>
        <dbReference type="ChEBI" id="CHEBI:57783"/>
    </ligand>
</feature>